<protein>
    <submittedName>
        <fullName evidence="1">AhpC/TSA family protein</fullName>
    </submittedName>
</protein>
<dbReference type="EMBL" id="WHPN01000039">
    <property type="protein sequence ID" value="KAF4410766.1"/>
    <property type="molecule type" value="Genomic_DNA"/>
</dbReference>
<keyword evidence="2" id="KW-1185">Reference proteome</keyword>
<sequence length="207" mass="21974">MRTPRGAVEPGSVVAPRELASVSGPPVAVPGPGRLTHLQFRRFAGCPVCNLHLRSVARRHDEIEAAGIREVVVFHSPVEELAEHAAGLPFTVVADPGRLLYTEFGVESAARSLLDPRAWGPVVLAVARGGWEVLRGREHLPASRPNGGRLGLPADFLVADDGRVVARKYGEHTYDQWSVDELLRLASAGTNPAATGPQPPVSGPSGN</sequence>
<dbReference type="SUPFAM" id="SSF52833">
    <property type="entry name" value="Thioredoxin-like"/>
    <property type="match status" value="1"/>
</dbReference>
<comment type="caution">
    <text evidence="1">The sequence shown here is derived from an EMBL/GenBank/DDBJ whole genome shotgun (WGS) entry which is preliminary data.</text>
</comment>
<gene>
    <name evidence="1" type="ORF">GCU69_02160</name>
</gene>
<evidence type="ECO:0000313" key="1">
    <source>
        <dbReference type="EMBL" id="KAF4410766.1"/>
    </source>
</evidence>
<accession>A0ABQ7FRV2</accession>
<dbReference type="Proteomes" id="UP000621266">
    <property type="component" value="Unassembled WGS sequence"/>
</dbReference>
<reference evidence="1 2" key="1">
    <citation type="submission" date="2019-10" db="EMBL/GenBank/DDBJ databases">
        <title>Streptomyces tenebrisbrunneis sp.nov., an endogenous actinomycete isolated from of Lycium ruthenicum.</title>
        <authorList>
            <person name="Ma L."/>
        </authorList>
    </citation>
    <scope>NUCLEOTIDE SEQUENCE [LARGE SCALE GENOMIC DNA]</scope>
    <source>
        <strain evidence="1 2">TRM 66187</strain>
    </source>
</reference>
<organism evidence="1 2">
    <name type="scientific">Streptomyces lycii</name>
    <dbReference type="NCBI Taxonomy" id="2654337"/>
    <lineage>
        <taxon>Bacteria</taxon>
        <taxon>Bacillati</taxon>
        <taxon>Actinomycetota</taxon>
        <taxon>Actinomycetes</taxon>
        <taxon>Kitasatosporales</taxon>
        <taxon>Streptomycetaceae</taxon>
        <taxon>Streptomyces</taxon>
    </lineage>
</organism>
<dbReference type="RefSeq" id="WP_098751507.1">
    <property type="nucleotide sequence ID" value="NZ_WHPN01000039.1"/>
</dbReference>
<dbReference type="InterPro" id="IPR032801">
    <property type="entry name" value="PXL2A/B/C"/>
</dbReference>
<evidence type="ECO:0000313" key="2">
    <source>
        <dbReference type="Proteomes" id="UP000621266"/>
    </source>
</evidence>
<dbReference type="CDD" id="cd02970">
    <property type="entry name" value="PRX_like2"/>
    <property type="match status" value="1"/>
</dbReference>
<proteinExistence type="predicted"/>
<name>A0ABQ7FRV2_9ACTN</name>
<dbReference type="Pfam" id="PF13911">
    <property type="entry name" value="AhpC-TSA_2"/>
    <property type="match status" value="1"/>
</dbReference>
<dbReference type="Gene3D" id="3.40.30.10">
    <property type="entry name" value="Glutaredoxin"/>
    <property type="match status" value="1"/>
</dbReference>
<dbReference type="InterPro" id="IPR036249">
    <property type="entry name" value="Thioredoxin-like_sf"/>
</dbReference>